<dbReference type="EMBL" id="MHMH01000021">
    <property type="protein sequence ID" value="OGZ24008.1"/>
    <property type="molecule type" value="Genomic_DNA"/>
</dbReference>
<dbReference type="AlphaFoldDB" id="A0A1G2EFM6"/>
<sequence>MDKSKFGNKKEWRKFGIGLAVMLCSIGTLQFIFDKDLYPYFYFAAAMIFSASLIFPALLYPVFVVFCRVGVGLGLFTTKLVLILLFYFLFAPLGFLLKMTGKDFLDLKLNKAADTYWKKRKTAEFDKKSYENQF</sequence>
<evidence type="ECO:0000313" key="3">
    <source>
        <dbReference type="Proteomes" id="UP000178647"/>
    </source>
</evidence>
<dbReference type="STRING" id="1801672.A2896_01560"/>
<feature type="transmembrane region" description="Helical" evidence="1">
    <location>
        <begin position="73"/>
        <end position="97"/>
    </location>
</feature>
<name>A0A1G2EFM6_9BACT</name>
<evidence type="ECO:0008006" key="4">
    <source>
        <dbReference type="Google" id="ProtNLM"/>
    </source>
</evidence>
<reference evidence="2 3" key="1">
    <citation type="journal article" date="2016" name="Nat. Commun.">
        <title>Thousands of microbial genomes shed light on interconnected biogeochemical processes in an aquifer system.</title>
        <authorList>
            <person name="Anantharaman K."/>
            <person name="Brown C.T."/>
            <person name="Hug L.A."/>
            <person name="Sharon I."/>
            <person name="Castelle C.J."/>
            <person name="Probst A.J."/>
            <person name="Thomas B.C."/>
            <person name="Singh A."/>
            <person name="Wilkins M.J."/>
            <person name="Karaoz U."/>
            <person name="Brodie E.L."/>
            <person name="Williams K.H."/>
            <person name="Hubbard S.S."/>
            <person name="Banfield J.F."/>
        </authorList>
    </citation>
    <scope>NUCLEOTIDE SEQUENCE [LARGE SCALE GENOMIC DNA]</scope>
</reference>
<organism evidence="2 3">
    <name type="scientific">Candidatus Nealsonbacteria bacterium RIFCSPLOWO2_01_FULL_43_32</name>
    <dbReference type="NCBI Taxonomy" id="1801672"/>
    <lineage>
        <taxon>Bacteria</taxon>
        <taxon>Candidatus Nealsoniibacteriota</taxon>
    </lineage>
</organism>
<keyword evidence="1" id="KW-0812">Transmembrane</keyword>
<evidence type="ECO:0000313" key="2">
    <source>
        <dbReference type="EMBL" id="OGZ24008.1"/>
    </source>
</evidence>
<evidence type="ECO:0000256" key="1">
    <source>
        <dbReference type="SAM" id="Phobius"/>
    </source>
</evidence>
<keyword evidence="1" id="KW-0472">Membrane</keyword>
<feature type="transmembrane region" description="Helical" evidence="1">
    <location>
        <begin position="12"/>
        <end position="33"/>
    </location>
</feature>
<dbReference type="Proteomes" id="UP000178647">
    <property type="component" value="Unassembled WGS sequence"/>
</dbReference>
<protein>
    <recommendedName>
        <fullName evidence="4">SxtJ</fullName>
    </recommendedName>
</protein>
<gene>
    <name evidence="2" type="ORF">A2896_01560</name>
</gene>
<accession>A0A1G2EFM6</accession>
<feature type="transmembrane region" description="Helical" evidence="1">
    <location>
        <begin position="39"/>
        <end position="66"/>
    </location>
</feature>
<proteinExistence type="predicted"/>
<comment type="caution">
    <text evidence="2">The sequence shown here is derived from an EMBL/GenBank/DDBJ whole genome shotgun (WGS) entry which is preliminary data.</text>
</comment>
<keyword evidence="1" id="KW-1133">Transmembrane helix</keyword>